<keyword evidence="3 6" id="KW-1133">Transmembrane helix</keyword>
<evidence type="ECO:0000259" key="7">
    <source>
        <dbReference type="PROSITE" id="PS51012"/>
    </source>
</evidence>
<evidence type="ECO:0000256" key="1">
    <source>
        <dbReference type="ARBA" id="ARBA00004141"/>
    </source>
</evidence>
<comment type="caution">
    <text evidence="8">The sequence shown here is derived from an EMBL/GenBank/DDBJ whole genome shotgun (WGS) entry which is preliminary data.</text>
</comment>
<gene>
    <name evidence="8" type="ORF">GGQ54_001104</name>
</gene>
<dbReference type="PANTHER" id="PTHR43229:SF2">
    <property type="entry name" value="NODULATION PROTEIN J"/>
    <property type="match status" value="1"/>
</dbReference>
<evidence type="ECO:0000256" key="3">
    <source>
        <dbReference type="ARBA" id="ARBA00022989"/>
    </source>
</evidence>
<evidence type="ECO:0000256" key="5">
    <source>
        <dbReference type="ARBA" id="ARBA00023251"/>
    </source>
</evidence>
<dbReference type="InterPro" id="IPR000412">
    <property type="entry name" value="ABC_2_transport"/>
</dbReference>
<organism evidence="8 9">
    <name type="scientific">Naumannella cuiyingiana</name>
    <dbReference type="NCBI Taxonomy" id="1347891"/>
    <lineage>
        <taxon>Bacteria</taxon>
        <taxon>Bacillati</taxon>
        <taxon>Actinomycetota</taxon>
        <taxon>Actinomycetes</taxon>
        <taxon>Propionibacteriales</taxon>
        <taxon>Propionibacteriaceae</taxon>
        <taxon>Naumannella</taxon>
    </lineage>
</organism>
<evidence type="ECO:0000313" key="8">
    <source>
        <dbReference type="EMBL" id="NYI70544.1"/>
    </source>
</evidence>
<comment type="similarity">
    <text evidence="6">Belongs to the ABC-2 integral membrane protein family.</text>
</comment>
<dbReference type="GO" id="GO:0140359">
    <property type="term" value="F:ABC-type transporter activity"/>
    <property type="evidence" value="ECO:0007669"/>
    <property type="project" value="InterPro"/>
</dbReference>
<dbReference type="GO" id="GO:0046677">
    <property type="term" value="P:response to antibiotic"/>
    <property type="evidence" value="ECO:0007669"/>
    <property type="project" value="UniProtKB-KW"/>
</dbReference>
<dbReference type="InterPro" id="IPR051784">
    <property type="entry name" value="Nod_factor_ABC_transporter"/>
</dbReference>
<dbReference type="Proteomes" id="UP000527616">
    <property type="component" value="Unassembled WGS sequence"/>
</dbReference>
<evidence type="ECO:0000256" key="2">
    <source>
        <dbReference type="ARBA" id="ARBA00022692"/>
    </source>
</evidence>
<feature type="transmembrane region" description="Helical" evidence="6">
    <location>
        <begin position="157"/>
        <end position="184"/>
    </location>
</feature>
<evidence type="ECO:0000256" key="4">
    <source>
        <dbReference type="ARBA" id="ARBA00023136"/>
    </source>
</evidence>
<keyword evidence="4 6" id="KW-0472">Membrane</keyword>
<dbReference type="PROSITE" id="PS51012">
    <property type="entry name" value="ABC_TM2"/>
    <property type="match status" value="1"/>
</dbReference>
<dbReference type="InterPro" id="IPR047817">
    <property type="entry name" value="ABC2_TM_bact-type"/>
</dbReference>
<keyword evidence="9" id="KW-1185">Reference proteome</keyword>
<feature type="transmembrane region" description="Helical" evidence="6">
    <location>
        <begin position="50"/>
        <end position="74"/>
    </location>
</feature>
<dbReference type="PANTHER" id="PTHR43229">
    <property type="entry name" value="NODULATION PROTEIN J"/>
    <property type="match status" value="1"/>
</dbReference>
<protein>
    <recommendedName>
        <fullName evidence="6">Transport permease protein</fullName>
    </recommendedName>
</protein>
<name>A0A7Z0D7X4_9ACTN</name>
<dbReference type="AlphaFoldDB" id="A0A7Z0D7X4"/>
<comment type="caution">
    <text evidence="6">Lacks conserved residue(s) required for the propagation of feature annotation.</text>
</comment>
<evidence type="ECO:0000313" key="9">
    <source>
        <dbReference type="Proteomes" id="UP000527616"/>
    </source>
</evidence>
<keyword evidence="6" id="KW-0813">Transport</keyword>
<dbReference type="PIRSF" id="PIRSF006648">
    <property type="entry name" value="DrrB"/>
    <property type="match status" value="1"/>
</dbReference>
<accession>A0A7Z0D7X4</accession>
<keyword evidence="2 6" id="KW-0812">Transmembrane</keyword>
<comment type="subcellular location">
    <subcellularLocation>
        <location evidence="6">Cell membrane</location>
        <topology evidence="6">Multi-pass membrane protein</topology>
    </subcellularLocation>
    <subcellularLocation>
        <location evidence="1">Membrane</location>
        <topology evidence="1">Multi-pass membrane protein</topology>
    </subcellularLocation>
</comment>
<proteinExistence type="inferred from homology"/>
<dbReference type="InterPro" id="IPR013525">
    <property type="entry name" value="ABC2_TM"/>
</dbReference>
<keyword evidence="5" id="KW-0046">Antibiotic resistance</keyword>
<feature type="transmembrane region" description="Helical" evidence="6">
    <location>
        <begin position="247"/>
        <end position="270"/>
    </location>
</feature>
<feature type="domain" description="ABC transmembrane type-2" evidence="7">
    <location>
        <begin position="48"/>
        <end position="273"/>
    </location>
</feature>
<keyword evidence="6" id="KW-1003">Cell membrane</keyword>
<evidence type="ECO:0000256" key="6">
    <source>
        <dbReference type="RuleBase" id="RU361157"/>
    </source>
</evidence>
<sequence length="276" mass="28908">MSTDQLTRRDHTRGDHTARDLTARGVSPLHSGAIFAGRSLRHSLRDGEGIVMAIVLPLTLMLMFTYIFGGAILGPGYLDYVVPGVLVLCATQGAASVAAAVSRDLSTGVMNRFRTLPIASATALVGHVAASMVRNLIGSSVVLGVALLLGYRPTGGALSLLAALGLMMIYILTITTIMATIGLISGSPENAAGYGFLFFILPYVSSGFVPVQTMPGWLQVFAANQPYTLVIETLRGFLQGTPVSPGVGIGALAWCVGLIIACGALCGWLFPRKITR</sequence>
<reference evidence="8 9" key="1">
    <citation type="submission" date="2020-07" db="EMBL/GenBank/DDBJ databases">
        <title>Sequencing the genomes of 1000 actinobacteria strains.</title>
        <authorList>
            <person name="Klenk H.-P."/>
        </authorList>
    </citation>
    <scope>NUCLEOTIDE SEQUENCE [LARGE SCALE GENOMIC DNA]</scope>
    <source>
        <strain evidence="8 9">DSM 103164</strain>
    </source>
</reference>
<feature type="transmembrane region" description="Helical" evidence="6">
    <location>
        <begin position="191"/>
        <end position="211"/>
    </location>
</feature>
<dbReference type="EMBL" id="JACBZS010000001">
    <property type="protein sequence ID" value="NYI70544.1"/>
    <property type="molecule type" value="Genomic_DNA"/>
</dbReference>
<feature type="transmembrane region" description="Helical" evidence="6">
    <location>
        <begin position="80"/>
        <end position="101"/>
    </location>
</feature>
<dbReference type="RefSeq" id="WP_179444488.1">
    <property type="nucleotide sequence ID" value="NZ_JACBZS010000001.1"/>
</dbReference>
<dbReference type="GO" id="GO:0043190">
    <property type="term" value="C:ATP-binding cassette (ABC) transporter complex"/>
    <property type="evidence" value="ECO:0007669"/>
    <property type="project" value="InterPro"/>
</dbReference>
<dbReference type="Pfam" id="PF01061">
    <property type="entry name" value="ABC2_membrane"/>
    <property type="match status" value="1"/>
</dbReference>